<dbReference type="Pfam" id="PF13514">
    <property type="entry name" value="AAA_27"/>
    <property type="match status" value="1"/>
</dbReference>
<evidence type="ECO:0000256" key="1">
    <source>
        <dbReference type="SAM" id="Coils"/>
    </source>
</evidence>
<gene>
    <name evidence="4" type="ORF">KL86CLO1_10179</name>
</gene>
<feature type="domain" description="YhaN AAA" evidence="3">
    <location>
        <begin position="1"/>
        <end position="56"/>
    </location>
</feature>
<dbReference type="AlphaFoldDB" id="A0A212IXM5"/>
<feature type="coiled-coil region" evidence="1">
    <location>
        <begin position="571"/>
        <end position="598"/>
    </location>
</feature>
<keyword evidence="2" id="KW-0472">Membrane</keyword>
<keyword evidence="1" id="KW-0175">Coiled coil</keyword>
<feature type="coiled-coil region" evidence="1">
    <location>
        <begin position="205"/>
        <end position="318"/>
    </location>
</feature>
<evidence type="ECO:0000259" key="3">
    <source>
        <dbReference type="Pfam" id="PF13514"/>
    </source>
</evidence>
<evidence type="ECO:0000256" key="2">
    <source>
        <dbReference type="SAM" id="Phobius"/>
    </source>
</evidence>
<evidence type="ECO:0000313" key="4">
    <source>
        <dbReference type="EMBL" id="SBV91894.1"/>
    </source>
</evidence>
<dbReference type="EMBL" id="FLUN01000001">
    <property type="protein sequence ID" value="SBV91894.1"/>
    <property type="molecule type" value="Genomic_DNA"/>
</dbReference>
<dbReference type="InterPro" id="IPR038734">
    <property type="entry name" value="YhaN_AAA"/>
</dbReference>
<dbReference type="Gene3D" id="3.40.50.300">
    <property type="entry name" value="P-loop containing nucleotide triphosphate hydrolases"/>
    <property type="match status" value="2"/>
</dbReference>
<proteinExistence type="predicted"/>
<dbReference type="PANTHER" id="PTHR41259">
    <property type="entry name" value="DOUBLE-STRAND BREAK REPAIR RAD50 ATPASE, PUTATIVE-RELATED"/>
    <property type="match status" value="1"/>
</dbReference>
<protein>
    <submittedName>
        <fullName evidence="4">LPXTG-motif cell wall anchor domain protein</fullName>
    </submittedName>
</protein>
<dbReference type="SUPFAM" id="SSF52540">
    <property type="entry name" value="P-loop containing nucleoside triphosphate hydrolases"/>
    <property type="match status" value="1"/>
</dbReference>
<accession>A0A212IXM5</accession>
<reference evidence="4" key="1">
    <citation type="submission" date="2016-04" db="EMBL/GenBank/DDBJ databases">
        <authorList>
            <person name="Evans L.H."/>
            <person name="Alamgir A."/>
            <person name="Owens N."/>
            <person name="Weber N.D."/>
            <person name="Virtaneva K."/>
            <person name="Barbian K."/>
            <person name="Babar A."/>
            <person name="Rosenke K."/>
        </authorList>
    </citation>
    <scope>NUCLEOTIDE SEQUENCE</scope>
    <source>
        <strain evidence="4">86</strain>
    </source>
</reference>
<organism evidence="4">
    <name type="scientific">uncultured Eubacteriales bacterium</name>
    <dbReference type="NCBI Taxonomy" id="172733"/>
    <lineage>
        <taxon>Bacteria</taxon>
        <taxon>Bacillati</taxon>
        <taxon>Bacillota</taxon>
        <taxon>Clostridia</taxon>
        <taxon>Eubacteriales</taxon>
        <taxon>environmental samples</taxon>
    </lineage>
</organism>
<dbReference type="PANTHER" id="PTHR41259:SF1">
    <property type="entry name" value="DOUBLE-STRAND BREAK REPAIR RAD50 ATPASE, PUTATIVE-RELATED"/>
    <property type="match status" value="1"/>
</dbReference>
<keyword evidence="2" id="KW-0812">Transmembrane</keyword>
<name>A0A212IXM5_9FIRM</name>
<keyword evidence="2" id="KW-1133">Transmembrane helix</keyword>
<feature type="transmembrane region" description="Helical" evidence="2">
    <location>
        <begin position="350"/>
        <end position="371"/>
    </location>
</feature>
<sequence length="738" mass="79331">MKIKSMTASFGKLRNARLELTPGLNLIQAPNEGGKSTWCAFIRAMLYGIPTRERDRQGYIAEKNRYQPWAGGPMEGEMDLTWNGRDITLRRGPKGSAPFAAFTAVYTGTEESVPGFTAENCGETLLGVSREVYERSAFVGQGGAAIGSDAELERRIAALVSSGEEDVSYSEVEGRLKEWQRRRKYNKSGIIPKLENERAVLDDTLARQSRARGQAEEAASEAERLTARKNTLSTALAVYKQAEDRDRHEKYQTAQAALSAAKADVEALQAAAARMPDGEDLRAAQGDLAYHKTLEANLRLAESQLPSAQAEAEALEQAAGEGIFAPMAPDEAWRQASQDRDRAAARAPRGTGLAAILVLLAAAAIAAVLFVTQGTGLSLWGVLGGGIALAAILAVAGTVRTRRWRADTQAVLNKYAVQYPDDILALANAYRERRVAAQEGARRLEAVRTAAADLRAQKAHLTQGLLDTVHAFEPHVTDLFGVSAALSRGLSIREKLTAAQVRLEGAAALAASLPRPEGLVGEAGTSSLPFPSEEFPPQQLAAQLAAVEGELARRRNDLALATGELNTLGDSALFEARREELEEELERRSEEHDALALALEALGAANATLQSRFSPALNAEAGEVLSALTGGKYTKVGLNRQFEASAQEADAALPRSTIALSQGTAEQVYLAVRLAVCALALPAEKSAPLILDDALDAFDDTRMALALDYLLTLAQERQILLFTCHTREGTYLGERKHL</sequence>
<dbReference type="InterPro" id="IPR027417">
    <property type="entry name" value="P-loop_NTPase"/>
</dbReference>
<feature type="transmembrane region" description="Helical" evidence="2">
    <location>
        <begin position="377"/>
        <end position="399"/>
    </location>
</feature>